<evidence type="ECO:0000256" key="22">
    <source>
        <dbReference type="ARBA" id="ARBA00048074"/>
    </source>
</evidence>
<dbReference type="RefSeq" id="WP_175430301.1">
    <property type="nucleotide sequence ID" value="NZ_CP021978.1"/>
</dbReference>
<evidence type="ECO:0000256" key="15">
    <source>
        <dbReference type="ARBA" id="ARBA00038456"/>
    </source>
</evidence>
<keyword evidence="7" id="KW-0378">Hydrolase</keyword>
<comment type="catalytic activity">
    <reaction evidence="23">
        <text>tetradecanoyl-CoA + H2O = tetradecanoate + CoA + H(+)</text>
        <dbReference type="Rhea" id="RHEA:40119"/>
        <dbReference type="ChEBI" id="CHEBI:15377"/>
        <dbReference type="ChEBI" id="CHEBI:15378"/>
        <dbReference type="ChEBI" id="CHEBI:30807"/>
        <dbReference type="ChEBI" id="CHEBI:57287"/>
        <dbReference type="ChEBI" id="CHEBI:57385"/>
    </reaction>
    <physiologicalReaction direction="left-to-right" evidence="23">
        <dbReference type="Rhea" id="RHEA:40120"/>
    </physiologicalReaction>
</comment>
<comment type="catalytic activity">
    <reaction evidence="19">
        <text>octanoyl-CoA + H2O = octanoate + CoA + H(+)</text>
        <dbReference type="Rhea" id="RHEA:30143"/>
        <dbReference type="ChEBI" id="CHEBI:15377"/>
        <dbReference type="ChEBI" id="CHEBI:15378"/>
        <dbReference type="ChEBI" id="CHEBI:25646"/>
        <dbReference type="ChEBI" id="CHEBI:57287"/>
        <dbReference type="ChEBI" id="CHEBI:57386"/>
    </reaction>
    <physiologicalReaction direction="left-to-right" evidence="19">
        <dbReference type="Rhea" id="RHEA:30144"/>
    </physiologicalReaction>
</comment>
<sequence length="235" mass="24827">MHTSLTPTPPPTGTATDPTRATAEEEELEDQKAAITHLGHELRALVEATVRTAASPDTLHRVADGVRAITSQLTGRQRSRAEIPEVDEFPTGTRIYSPVTGAGSPLAPPVQVTPTADGLMGHCTLGIAHEGPPGYGHGGMSAMLLDELMGRACAAAGTPGLTVSLQMRYHRPVPLETPLRILARVTGTDDRKIFVSGSITTQPDPDANLVTADGVFIAPDPHRTRTLFPGLQAER</sequence>
<proteinExistence type="inferred from homology"/>
<dbReference type="GO" id="GO:0005737">
    <property type="term" value="C:cytoplasm"/>
    <property type="evidence" value="ECO:0007669"/>
    <property type="project" value="UniProtKB-SubCell"/>
</dbReference>
<keyword evidence="4" id="KW-1003">Cell membrane</keyword>
<accession>A0A6G5R706</accession>
<evidence type="ECO:0000256" key="5">
    <source>
        <dbReference type="ARBA" id="ARBA00022490"/>
    </source>
</evidence>
<dbReference type="InterPro" id="IPR006683">
    <property type="entry name" value="Thioestr_dom"/>
</dbReference>
<evidence type="ECO:0000256" key="10">
    <source>
        <dbReference type="ARBA" id="ARBA00023098"/>
    </source>
</evidence>
<evidence type="ECO:0000256" key="4">
    <source>
        <dbReference type="ARBA" id="ARBA00022475"/>
    </source>
</evidence>
<evidence type="ECO:0000259" key="24">
    <source>
        <dbReference type="Pfam" id="PF03061"/>
    </source>
</evidence>
<keyword evidence="12" id="KW-0966">Cell projection</keyword>
<comment type="catalytic activity">
    <reaction evidence="13">
        <text>(5Z,8Z,11Z,14Z)-eicosatetraenoyl-CoA + H2O = (5Z,8Z,11Z,14Z)-eicosatetraenoate + CoA + H(+)</text>
        <dbReference type="Rhea" id="RHEA:40151"/>
        <dbReference type="ChEBI" id="CHEBI:15377"/>
        <dbReference type="ChEBI" id="CHEBI:15378"/>
        <dbReference type="ChEBI" id="CHEBI:32395"/>
        <dbReference type="ChEBI" id="CHEBI:57287"/>
        <dbReference type="ChEBI" id="CHEBI:57368"/>
    </reaction>
    <physiologicalReaction direction="left-to-right" evidence="13">
        <dbReference type="Rhea" id="RHEA:40152"/>
    </physiologicalReaction>
</comment>
<gene>
    <name evidence="25" type="ORF">CEB94_00755</name>
</gene>
<comment type="similarity">
    <text evidence="15">Belongs to the THEM4/THEM5 thioesterase family.</text>
</comment>
<dbReference type="Gene3D" id="3.10.129.10">
    <property type="entry name" value="Hotdog Thioesterase"/>
    <property type="match status" value="1"/>
</dbReference>
<evidence type="ECO:0000313" key="26">
    <source>
        <dbReference type="Proteomes" id="UP000495940"/>
    </source>
</evidence>
<evidence type="ECO:0000256" key="2">
    <source>
        <dbReference type="ARBA" id="ARBA00004496"/>
    </source>
</evidence>
<keyword evidence="9" id="KW-0809">Transit peptide</keyword>
<keyword evidence="26" id="KW-1185">Reference proteome</keyword>
<evidence type="ECO:0000256" key="21">
    <source>
        <dbReference type="ARBA" id="ARBA00047969"/>
    </source>
</evidence>
<dbReference type="PANTHER" id="PTHR12418">
    <property type="entry name" value="ACYL-COENZYME A THIOESTERASE THEM4"/>
    <property type="match status" value="1"/>
</dbReference>
<evidence type="ECO:0000256" key="11">
    <source>
        <dbReference type="ARBA" id="ARBA00023136"/>
    </source>
</evidence>
<evidence type="ECO:0000256" key="17">
    <source>
        <dbReference type="ARBA" id="ARBA00040123"/>
    </source>
</evidence>
<comment type="catalytic activity">
    <reaction evidence="21">
        <text>decanoyl-CoA + H2O = decanoate + CoA + H(+)</text>
        <dbReference type="Rhea" id="RHEA:40059"/>
        <dbReference type="ChEBI" id="CHEBI:15377"/>
        <dbReference type="ChEBI" id="CHEBI:15378"/>
        <dbReference type="ChEBI" id="CHEBI:27689"/>
        <dbReference type="ChEBI" id="CHEBI:57287"/>
        <dbReference type="ChEBI" id="CHEBI:61430"/>
    </reaction>
    <physiologicalReaction direction="left-to-right" evidence="21">
        <dbReference type="Rhea" id="RHEA:40060"/>
    </physiologicalReaction>
</comment>
<comment type="catalytic activity">
    <reaction evidence="14">
        <text>(9Z)-octadecenoyl-CoA + H2O = (9Z)-octadecenoate + CoA + H(+)</text>
        <dbReference type="Rhea" id="RHEA:40139"/>
        <dbReference type="ChEBI" id="CHEBI:15377"/>
        <dbReference type="ChEBI" id="CHEBI:15378"/>
        <dbReference type="ChEBI" id="CHEBI:30823"/>
        <dbReference type="ChEBI" id="CHEBI:57287"/>
        <dbReference type="ChEBI" id="CHEBI:57387"/>
    </reaction>
    <physiologicalReaction direction="left-to-right" evidence="14">
        <dbReference type="Rhea" id="RHEA:40140"/>
    </physiologicalReaction>
</comment>
<evidence type="ECO:0000256" key="12">
    <source>
        <dbReference type="ARBA" id="ARBA00023273"/>
    </source>
</evidence>
<evidence type="ECO:0000256" key="1">
    <source>
        <dbReference type="ARBA" id="ARBA00004170"/>
    </source>
</evidence>
<evidence type="ECO:0000256" key="20">
    <source>
        <dbReference type="ARBA" id="ARBA00047734"/>
    </source>
</evidence>
<comment type="catalytic activity">
    <reaction evidence="20">
        <text>hexadecanoyl-CoA + H2O = hexadecanoate + CoA + H(+)</text>
        <dbReference type="Rhea" id="RHEA:16645"/>
        <dbReference type="ChEBI" id="CHEBI:7896"/>
        <dbReference type="ChEBI" id="CHEBI:15377"/>
        <dbReference type="ChEBI" id="CHEBI:15378"/>
        <dbReference type="ChEBI" id="CHEBI:57287"/>
        <dbReference type="ChEBI" id="CHEBI:57379"/>
        <dbReference type="EC" id="3.1.2.2"/>
    </reaction>
    <physiologicalReaction direction="left-to-right" evidence="20">
        <dbReference type="Rhea" id="RHEA:16646"/>
    </physiologicalReaction>
</comment>
<dbReference type="EMBL" id="CP021978">
    <property type="protein sequence ID" value="QCD53609.1"/>
    <property type="molecule type" value="Genomic_DNA"/>
</dbReference>
<dbReference type="PANTHER" id="PTHR12418:SF19">
    <property type="entry name" value="ACYL-COENZYME A THIOESTERASE THEM4"/>
    <property type="match status" value="1"/>
</dbReference>
<comment type="subcellular location">
    <subcellularLocation>
        <location evidence="3">Cell projection</location>
        <location evidence="3">Ruffle membrane</location>
    </subcellularLocation>
    <subcellularLocation>
        <location evidence="2">Cytoplasm</location>
    </subcellularLocation>
    <subcellularLocation>
        <location evidence="1">Membrane</location>
        <topology evidence="1">Peripheral membrane protein</topology>
    </subcellularLocation>
</comment>
<dbReference type="GO" id="GO:0016787">
    <property type="term" value="F:hydrolase activity"/>
    <property type="evidence" value="ECO:0007669"/>
    <property type="project" value="UniProtKB-KW"/>
</dbReference>
<dbReference type="KEGG" id="shaw:CEB94_00755"/>
<dbReference type="GO" id="GO:0006631">
    <property type="term" value="P:fatty acid metabolic process"/>
    <property type="evidence" value="ECO:0007669"/>
    <property type="project" value="UniProtKB-KW"/>
</dbReference>
<evidence type="ECO:0000256" key="23">
    <source>
        <dbReference type="ARBA" id="ARBA00048180"/>
    </source>
</evidence>
<dbReference type="SUPFAM" id="SSF54637">
    <property type="entry name" value="Thioesterase/thiol ester dehydrase-isomerase"/>
    <property type="match status" value="1"/>
</dbReference>
<keyword evidence="8" id="KW-0276">Fatty acid metabolism</keyword>
<keyword evidence="10" id="KW-0443">Lipid metabolism</keyword>
<feature type="domain" description="Thioesterase" evidence="24">
    <location>
        <begin position="134"/>
        <end position="204"/>
    </location>
</feature>
<dbReference type="InterPro" id="IPR052365">
    <property type="entry name" value="THEM4/THEM5_acyl-CoA_thioest"/>
</dbReference>
<keyword evidence="11" id="KW-0472">Membrane</keyword>
<evidence type="ECO:0000256" key="7">
    <source>
        <dbReference type="ARBA" id="ARBA00022801"/>
    </source>
</evidence>
<dbReference type="EC" id="3.1.2.2" evidence="16"/>
<dbReference type="AlphaFoldDB" id="A0A6G5R706"/>
<dbReference type="CDD" id="cd03443">
    <property type="entry name" value="PaaI_thioesterase"/>
    <property type="match status" value="1"/>
</dbReference>
<keyword evidence="6" id="KW-0053">Apoptosis</keyword>
<evidence type="ECO:0000256" key="6">
    <source>
        <dbReference type="ARBA" id="ARBA00022703"/>
    </source>
</evidence>
<evidence type="ECO:0000256" key="9">
    <source>
        <dbReference type="ARBA" id="ARBA00022946"/>
    </source>
</evidence>
<evidence type="ECO:0000256" key="16">
    <source>
        <dbReference type="ARBA" id="ARBA00038848"/>
    </source>
</evidence>
<evidence type="ECO:0000256" key="14">
    <source>
        <dbReference type="ARBA" id="ARBA00037002"/>
    </source>
</evidence>
<evidence type="ECO:0000256" key="13">
    <source>
        <dbReference type="ARBA" id="ARBA00035852"/>
    </source>
</evidence>
<dbReference type="InterPro" id="IPR029069">
    <property type="entry name" value="HotDog_dom_sf"/>
</dbReference>
<dbReference type="Pfam" id="PF03061">
    <property type="entry name" value="4HBT"/>
    <property type="match status" value="1"/>
</dbReference>
<comment type="catalytic activity">
    <reaction evidence="22">
        <text>dodecanoyl-CoA + H2O = dodecanoate + CoA + H(+)</text>
        <dbReference type="Rhea" id="RHEA:30135"/>
        <dbReference type="ChEBI" id="CHEBI:15377"/>
        <dbReference type="ChEBI" id="CHEBI:15378"/>
        <dbReference type="ChEBI" id="CHEBI:18262"/>
        <dbReference type="ChEBI" id="CHEBI:57287"/>
        <dbReference type="ChEBI" id="CHEBI:57375"/>
    </reaction>
    <physiologicalReaction direction="left-to-right" evidence="22">
        <dbReference type="Rhea" id="RHEA:30136"/>
    </physiologicalReaction>
</comment>
<evidence type="ECO:0000256" key="8">
    <source>
        <dbReference type="ARBA" id="ARBA00022832"/>
    </source>
</evidence>
<protein>
    <recommendedName>
        <fullName evidence="17">Acyl-coenzyme A thioesterase THEM4</fullName>
        <ecNumber evidence="16">3.1.2.2</ecNumber>
    </recommendedName>
    <alternativeName>
        <fullName evidence="18">Thioesterase superfamily member 4</fullName>
    </alternativeName>
</protein>
<evidence type="ECO:0000256" key="19">
    <source>
        <dbReference type="ARBA" id="ARBA00047588"/>
    </source>
</evidence>
<evidence type="ECO:0000256" key="18">
    <source>
        <dbReference type="ARBA" id="ARBA00043210"/>
    </source>
</evidence>
<evidence type="ECO:0000313" key="25">
    <source>
        <dbReference type="EMBL" id="QCD53609.1"/>
    </source>
</evidence>
<organism evidence="25 26">
    <name type="scientific">Streptomyces hawaiiensis</name>
    <dbReference type="NCBI Taxonomy" id="67305"/>
    <lineage>
        <taxon>Bacteria</taxon>
        <taxon>Bacillati</taxon>
        <taxon>Actinomycetota</taxon>
        <taxon>Actinomycetes</taxon>
        <taxon>Kitasatosporales</taxon>
        <taxon>Streptomycetaceae</taxon>
        <taxon>Streptomyces</taxon>
    </lineage>
</organism>
<evidence type="ECO:0000256" key="3">
    <source>
        <dbReference type="ARBA" id="ARBA00004632"/>
    </source>
</evidence>
<name>A0A6G5R706_9ACTN</name>
<dbReference type="Proteomes" id="UP000495940">
    <property type="component" value="Chromosome"/>
</dbReference>
<keyword evidence="5" id="KW-0963">Cytoplasm</keyword>
<reference evidence="25 26" key="1">
    <citation type="submission" date="2017-06" db="EMBL/GenBank/DDBJ databases">
        <title>Complete Genome Sequence of Streptomyces hawaiiensis NRRL 15010 and insights into acyldepsipeptides biosynthesis.</title>
        <authorList>
            <person name="Mariita R.M."/>
            <person name="Sello J.K."/>
        </authorList>
    </citation>
    <scope>NUCLEOTIDE SEQUENCE [LARGE SCALE GENOMIC DNA]</scope>
    <source>
        <strain evidence="25 26">ATCC 12236</strain>
    </source>
</reference>
<dbReference type="GO" id="GO:0016020">
    <property type="term" value="C:membrane"/>
    <property type="evidence" value="ECO:0007669"/>
    <property type="project" value="UniProtKB-SubCell"/>
</dbReference>